<dbReference type="PROSITE" id="PS50005">
    <property type="entry name" value="TPR"/>
    <property type="match status" value="3"/>
</dbReference>
<reference evidence="3 4" key="1">
    <citation type="submission" date="2017-12" db="EMBL/GenBank/DDBJ databases">
        <title>Sequencing, de novo assembly and annotation of complete genome of a new Thraustochytrid species, strain FCC1311.</title>
        <authorList>
            <person name="Sedici K."/>
            <person name="Godart F."/>
            <person name="Aiese Cigliano R."/>
            <person name="Sanseverino W."/>
            <person name="Barakat M."/>
            <person name="Ortet P."/>
            <person name="Marechal E."/>
            <person name="Cagnac O."/>
            <person name="Amato A."/>
        </authorList>
    </citation>
    <scope>NUCLEOTIDE SEQUENCE [LARGE SCALE GENOMIC DNA]</scope>
</reference>
<dbReference type="OrthoDB" id="1926212at2759"/>
<feature type="region of interest" description="Disordered" evidence="2">
    <location>
        <begin position="316"/>
        <end position="349"/>
    </location>
</feature>
<protein>
    <submittedName>
        <fullName evidence="3">Tetratricopeptide repeat protein 16</fullName>
    </submittedName>
</protein>
<dbReference type="SMART" id="SM00028">
    <property type="entry name" value="TPR"/>
    <property type="match status" value="9"/>
</dbReference>
<dbReference type="SUPFAM" id="SSF48452">
    <property type="entry name" value="TPR-like"/>
    <property type="match status" value="1"/>
</dbReference>
<evidence type="ECO:0000313" key="4">
    <source>
        <dbReference type="Proteomes" id="UP000241890"/>
    </source>
</evidence>
<feature type="compositionally biased region" description="Basic and acidic residues" evidence="2">
    <location>
        <begin position="79"/>
        <end position="91"/>
    </location>
</feature>
<dbReference type="InterPro" id="IPR011990">
    <property type="entry name" value="TPR-like_helical_dom_sf"/>
</dbReference>
<evidence type="ECO:0000313" key="3">
    <source>
        <dbReference type="EMBL" id="GBG34296.1"/>
    </source>
</evidence>
<feature type="repeat" description="TPR" evidence="1">
    <location>
        <begin position="725"/>
        <end position="758"/>
    </location>
</feature>
<name>A0A2R5GTU8_9STRA</name>
<dbReference type="Gene3D" id="1.25.40.10">
    <property type="entry name" value="Tetratricopeptide repeat domain"/>
    <property type="match status" value="5"/>
</dbReference>
<evidence type="ECO:0000256" key="2">
    <source>
        <dbReference type="SAM" id="MobiDB-lite"/>
    </source>
</evidence>
<dbReference type="InterPro" id="IPR019734">
    <property type="entry name" value="TPR_rpt"/>
</dbReference>
<feature type="region of interest" description="Disordered" evidence="2">
    <location>
        <begin position="59"/>
        <end position="184"/>
    </location>
</feature>
<comment type="caution">
    <text evidence="3">The sequence shown here is derived from an EMBL/GenBank/DDBJ whole genome shotgun (WGS) entry which is preliminary data.</text>
</comment>
<feature type="compositionally biased region" description="Basic and acidic residues" evidence="2">
    <location>
        <begin position="338"/>
        <end position="349"/>
    </location>
</feature>
<dbReference type="Pfam" id="PF13432">
    <property type="entry name" value="TPR_16"/>
    <property type="match status" value="2"/>
</dbReference>
<keyword evidence="1" id="KW-0802">TPR repeat</keyword>
<evidence type="ECO:0000256" key="1">
    <source>
        <dbReference type="PROSITE-ProRule" id="PRU00339"/>
    </source>
</evidence>
<dbReference type="AlphaFoldDB" id="A0A2R5GTU8"/>
<dbReference type="PANTHER" id="PTHR45153">
    <property type="entry name" value="TETRATRICOPEPTIDE REPEAT PROTEIN 16"/>
    <property type="match status" value="1"/>
</dbReference>
<dbReference type="Proteomes" id="UP000241890">
    <property type="component" value="Unassembled WGS sequence"/>
</dbReference>
<feature type="compositionally biased region" description="Acidic residues" evidence="2">
    <location>
        <begin position="138"/>
        <end position="153"/>
    </location>
</feature>
<feature type="repeat" description="TPR" evidence="1">
    <location>
        <begin position="801"/>
        <end position="834"/>
    </location>
</feature>
<sequence>MVPSQNNGGKVDVNQAREYMKAKVEPIVGKLVQELAVHQPDNVLEFILNFAARELEATEIDGQDSAHEEKQAETLNAQESERPTAESKCADEAATSRSPPGRQCLRQETDTREESKHDEMQSDKQNHSETALLCQDQDKDDEEEEDDDDDNDDADKRVAESKALDSSDFESKMSETHCAQDTPSAEIEKPLVCCVSGTPAELKVRLAGSNRVELYARDIFEALKRKNKLRGAVAVELDEEFPEEENPEGPLWEYDKETLERIAAARTLDDVDARPVTPPKRGFKMTRPGENYHDETKRDGPINVGPVKFEARALGTLSGEGGNSEDAREAALKAAKRREKELEKNSRLSEEQRAALKLKRKKDDLIGKIRAHYASLGGAEPIGMAASSVETLQRHLSKIKAHTAANIMADVDVEERVLDLLEEAEDAAHEGGCELDRAFALTAKALYLSPNNPDVLDVRANIFLGVGDLSSAVVLRRKAYKLDTNASARRKRLAATLDAHGCILLEEGALKRARACFDEVLSLEPREASYWTHRTLAHLQAANVHAALADLNKAIEFDSTDGELYILRAKLFWDMQLQDKSMKDLKIAKELCNGFHPEITRFEHALTATSETGKDSISQCMLNGDFEAALVLLKKSLRANPANVTLLLQAATAARQLGDLNLALSYAQDAKKYTRRETTHEAKQLAKQEALIFNDQAASLISTKNDFKLALVKLNAAIDLCPEFEILYRNRGDCHRLLHDHNQAERDYQRAKELDPSDAEIEARLALLSYYKGQTAFNAGKYSAAETYFSSAISLSHGGQSEYFANRGLAKVCQGNAETALEDFQEALRLDPFNARARSWLAQSRSRSSETLARSKKTFH</sequence>
<proteinExistence type="predicted"/>
<keyword evidence="4" id="KW-1185">Reference proteome</keyword>
<dbReference type="InParanoid" id="A0A2R5GTU8"/>
<organism evidence="3 4">
    <name type="scientific">Hondaea fermentalgiana</name>
    <dbReference type="NCBI Taxonomy" id="2315210"/>
    <lineage>
        <taxon>Eukaryota</taxon>
        <taxon>Sar</taxon>
        <taxon>Stramenopiles</taxon>
        <taxon>Bigyra</taxon>
        <taxon>Labyrinthulomycetes</taxon>
        <taxon>Thraustochytrida</taxon>
        <taxon>Thraustochytriidae</taxon>
        <taxon>Hondaea</taxon>
    </lineage>
</organism>
<feature type="compositionally biased region" description="Basic and acidic residues" evidence="2">
    <location>
        <begin position="105"/>
        <end position="127"/>
    </location>
</feature>
<gene>
    <name evidence="3" type="ORF">FCC1311_105192</name>
</gene>
<dbReference type="PANTHER" id="PTHR45153:SF1">
    <property type="entry name" value="TETRATRICOPEPTIDE REPEAT PROTEIN 16"/>
    <property type="match status" value="1"/>
</dbReference>
<dbReference type="EMBL" id="BEYU01000186">
    <property type="protein sequence ID" value="GBG34296.1"/>
    <property type="molecule type" value="Genomic_DNA"/>
</dbReference>
<dbReference type="SUPFAM" id="SSF48439">
    <property type="entry name" value="Protein prenylyltransferase"/>
    <property type="match status" value="1"/>
</dbReference>
<feature type="repeat" description="TPR" evidence="1">
    <location>
        <begin position="494"/>
        <end position="527"/>
    </location>
</feature>
<feature type="region of interest" description="Disordered" evidence="2">
    <location>
        <begin position="272"/>
        <end position="304"/>
    </location>
</feature>
<feature type="compositionally biased region" description="Basic and acidic residues" evidence="2">
    <location>
        <begin position="154"/>
        <end position="175"/>
    </location>
</feature>
<accession>A0A2R5GTU8</accession>
<feature type="compositionally biased region" description="Basic and acidic residues" evidence="2">
    <location>
        <begin position="290"/>
        <end position="300"/>
    </location>
</feature>